<gene>
    <name evidence="1" type="ORF">AMOR_18200</name>
</gene>
<name>A0ABM7WTM2_9BACT</name>
<keyword evidence="2" id="KW-1185">Reference proteome</keyword>
<dbReference type="EMBL" id="AP025591">
    <property type="protein sequence ID" value="BDG02824.1"/>
    <property type="molecule type" value="Genomic_DNA"/>
</dbReference>
<evidence type="ECO:0000313" key="2">
    <source>
        <dbReference type="Proteomes" id="UP001162891"/>
    </source>
</evidence>
<proteinExistence type="predicted"/>
<accession>A0ABM7WTM2</accession>
<reference evidence="2" key="1">
    <citation type="journal article" date="2022" name="Int. J. Syst. Evol. Microbiol.">
        <title>Anaeromyxobacter oryzae sp. nov., Anaeromyxobacter diazotrophicus sp. nov. and Anaeromyxobacter paludicola sp. nov., isolated from paddy soils.</title>
        <authorList>
            <person name="Itoh H."/>
            <person name="Xu Z."/>
            <person name="Mise K."/>
            <person name="Masuda Y."/>
            <person name="Ushijima N."/>
            <person name="Hayakawa C."/>
            <person name="Shiratori Y."/>
            <person name="Senoo K."/>
        </authorList>
    </citation>
    <scope>NUCLEOTIDE SEQUENCE [LARGE SCALE GENOMIC DNA]</scope>
    <source>
        <strain evidence="2">Red232</strain>
    </source>
</reference>
<sequence>MYGPGILARSMSAAAPFGKSGAEWQYHPRSDRHSKIACWGVLFDLLQHCPTLVRQIEDGTIAFGINHEMKDFRLDRKKNLDLVLCTPRSPSADAPAPPVRSFRALVDKYGILLSPEERALLNTLPDLPAAPVGAVHVALEAKACMTEHMKARPRLYDELNSSHATIHGNSDKAIAVGFVMVNMAAVFRSPTARELSKHRQPDVTEKVIEKVKQLPRRASPKEDGFDAMAIVVVRCQNDRTPVELVTDAPAPQPGDIFHYDAMVQRLADLYSWRQQ</sequence>
<dbReference type="RefSeq" id="WP_248360510.1">
    <property type="nucleotide sequence ID" value="NZ_AP025591.1"/>
</dbReference>
<organism evidence="1 2">
    <name type="scientific">Anaeromyxobacter oryzae</name>
    <dbReference type="NCBI Taxonomy" id="2918170"/>
    <lineage>
        <taxon>Bacteria</taxon>
        <taxon>Pseudomonadati</taxon>
        <taxon>Myxococcota</taxon>
        <taxon>Myxococcia</taxon>
        <taxon>Myxococcales</taxon>
        <taxon>Cystobacterineae</taxon>
        <taxon>Anaeromyxobacteraceae</taxon>
        <taxon>Anaeromyxobacter</taxon>
    </lineage>
</organism>
<evidence type="ECO:0000313" key="1">
    <source>
        <dbReference type="EMBL" id="BDG02824.1"/>
    </source>
</evidence>
<protein>
    <submittedName>
        <fullName evidence="1">Uncharacterized protein</fullName>
    </submittedName>
</protein>
<dbReference type="Proteomes" id="UP001162891">
    <property type="component" value="Chromosome"/>
</dbReference>